<dbReference type="GO" id="GO:0006529">
    <property type="term" value="P:asparagine biosynthetic process"/>
    <property type="evidence" value="ECO:0007669"/>
    <property type="project" value="InterPro"/>
</dbReference>
<dbReference type="AlphaFoldDB" id="A0A8J8TR27"/>
<dbReference type="Gene3D" id="3.40.50.620">
    <property type="entry name" value="HUPs"/>
    <property type="match status" value="1"/>
</dbReference>
<dbReference type="SUPFAM" id="SSF52402">
    <property type="entry name" value="Adenine nucleotide alpha hydrolases-like"/>
    <property type="match status" value="1"/>
</dbReference>
<evidence type="ECO:0000259" key="2">
    <source>
        <dbReference type="Pfam" id="PF00733"/>
    </source>
</evidence>
<dbReference type="Proteomes" id="UP000766904">
    <property type="component" value="Unassembled WGS sequence"/>
</dbReference>
<protein>
    <submittedName>
        <fullName evidence="3">Asparagine synthase</fullName>
    </submittedName>
</protein>
<evidence type="ECO:0000256" key="1">
    <source>
        <dbReference type="SAM" id="MobiDB-lite"/>
    </source>
</evidence>
<feature type="region of interest" description="Disordered" evidence="1">
    <location>
        <begin position="323"/>
        <end position="345"/>
    </location>
</feature>
<dbReference type="PANTHER" id="PTHR43284:SF1">
    <property type="entry name" value="ASPARAGINE SYNTHETASE"/>
    <property type="match status" value="1"/>
</dbReference>
<evidence type="ECO:0000313" key="4">
    <source>
        <dbReference type="Proteomes" id="UP000766904"/>
    </source>
</evidence>
<comment type="caution">
    <text evidence="3">The sequence shown here is derived from an EMBL/GenBank/DDBJ whole genome shotgun (WGS) entry which is preliminary data.</text>
</comment>
<dbReference type="Pfam" id="PF00733">
    <property type="entry name" value="Asn_synthase"/>
    <property type="match status" value="1"/>
</dbReference>
<name>A0A8J8TR27_9EURY</name>
<proteinExistence type="predicted"/>
<dbReference type="GO" id="GO:0004066">
    <property type="term" value="F:asparagine synthase (glutamine-hydrolyzing) activity"/>
    <property type="evidence" value="ECO:0007669"/>
    <property type="project" value="InterPro"/>
</dbReference>
<feature type="region of interest" description="Disordered" evidence="1">
    <location>
        <begin position="569"/>
        <end position="590"/>
    </location>
</feature>
<dbReference type="EMBL" id="PHNJ01000003">
    <property type="protein sequence ID" value="TYL39113.1"/>
    <property type="molecule type" value="Genomic_DNA"/>
</dbReference>
<dbReference type="InterPro" id="IPR001962">
    <property type="entry name" value="Asn_synthase"/>
</dbReference>
<organism evidence="3 4">
    <name type="scientific">Natronococcus pandeyae</name>
    <dbReference type="NCBI Taxonomy" id="2055836"/>
    <lineage>
        <taxon>Archaea</taxon>
        <taxon>Methanobacteriati</taxon>
        <taxon>Methanobacteriota</taxon>
        <taxon>Stenosarchaea group</taxon>
        <taxon>Halobacteria</taxon>
        <taxon>Halobacteriales</taxon>
        <taxon>Natrialbaceae</taxon>
        <taxon>Natronococcus</taxon>
    </lineage>
</organism>
<accession>A0A8J8TR27</accession>
<dbReference type="OrthoDB" id="8692at2157"/>
<gene>
    <name evidence="3" type="ORF">CV102_07420</name>
</gene>
<feature type="domain" description="Asparagine synthetase" evidence="2">
    <location>
        <begin position="190"/>
        <end position="250"/>
    </location>
</feature>
<dbReference type="PANTHER" id="PTHR43284">
    <property type="entry name" value="ASPARAGINE SYNTHETASE (GLUTAMINE-HYDROLYZING)"/>
    <property type="match status" value="1"/>
</dbReference>
<dbReference type="RefSeq" id="WP_148857253.1">
    <property type="nucleotide sequence ID" value="NZ_PHNJ01000003.1"/>
</dbReference>
<keyword evidence="4" id="KW-1185">Reference proteome</keyword>
<dbReference type="InterPro" id="IPR014729">
    <property type="entry name" value="Rossmann-like_a/b/a_fold"/>
</dbReference>
<evidence type="ECO:0000313" key="3">
    <source>
        <dbReference type="EMBL" id="TYL39113.1"/>
    </source>
</evidence>
<reference evidence="3" key="1">
    <citation type="submission" date="2017-11" db="EMBL/GenBank/DDBJ databases">
        <authorList>
            <person name="Kajale S.C."/>
            <person name="Sharma A."/>
        </authorList>
    </citation>
    <scope>NUCLEOTIDE SEQUENCE</scope>
    <source>
        <strain evidence="3">LS1_42</strain>
    </source>
</reference>
<dbReference type="InterPro" id="IPR051786">
    <property type="entry name" value="ASN_synthetase/amidase"/>
</dbReference>
<dbReference type="InterPro" id="IPR029055">
    <property type="entry name" value="Ntn_hydrolases_N"/>
</dbReference>
<sequence>MQTALRADGWTRANGVAVRGRAFDGELLLEESALASRFADARAADGAILDAVASVAATLEGFFAAVVHDSDGTSLVADGARSIPLYYDPGGTIVSDRGRIVRDALEAERDPVTESEFLLTRYVTGAETIWSGIRSTQPGEVVRIDADGASRSTYRDYWPAGAADRWGSVPEQPQAHLGSALETALDRLECVAGDRPIVVPLSGGYDSRLLASALVERGREVIGFTFGRSGHPDVEASREIADRLGIRWEFCDYDADRWREWYHGSAGRTYRRRAFGGDALPFLAEWPAVRQLVAEGRLPTDALYCPGHTVATPSERLPQFAGERDDGAPSASVGCGPAVDADDDVDDIDDRERVEPSLEALIDYVLEHHYALWEWDDAAFERAARERIRRGLLGDRDPDAVFDPATAAAAYERWEWRGRMATFTNGDCRVYEDAGLDWWLPLWDPAYVRAWERVPLEQRRGKGLHADLAVEYYRRAADVSRERAALTDRTLSPIDRHLALVRHTPTRQFTERSGEWEPPFLAPRSAWSEPGNHPLSWYGIVDDDLLDRLAPFRNLYALRTLAATGRLDFSEPEGAIPDGSSLELPTADRD</sequence>
<dbReference type="SUPFAM" id="SSF56235">
    <property type="entry name" value="N-terminal nucleophile aminohydrolases (Ntn hydrolases)"/>
    <property type="match status" value="1"/>
</dbReference>